<dbReference type="Pfam" id="PF01614">
    <property type="entry name" value="IclR_C"/>
    <property type="match status" value="1"/>
</dbReference>
<evidence type="ECO:0000313" key="6">
    <source>
        <dbReference type="EMBL" id="MFC6888748.1"/>
    </source>
</evidence>
<evidence type="ECO:0000259" key="5">
    <source>
        <dbReference type="PROSITE" id="PS51078"/>
    </source>
</evidence>
<organism evidence="6 7">
    <name type="scientific">Halorubrum trueperi</name>
    <dbReference type="NCBI Taxonomy" id="2004704"/>
    <lineage>
        <taxon>Archaea</taxon>
        <taxon>Methanobacteriati</taxon>
        <taxon>Methanobacteriota</taxon>
        <taxon>Stenosarchaea group</taxon>
        <taxon>Halobacteria</taxon>
        <taxon>Halobacteriales</taxon>
        <taxon>Haloferacaceae</taxon>
        <taxon>Halorubrum</taxon>
    </lineage>
</organism>
<dbReference type="Gene3D" id="1.10.10.10">
    <property type="entry name" value="Winged helix-like DNA-binding domain superfamily/Winged helix DNA-binding domain"/>
    <property type="match status" value="1"/>
</dbReference>
<dbReference type="Proteomes" id="UP001596333">
    <property type="component" value="Unassembled WGS sequence"/>
</dbReference>
<evidence type="ECO:0000256" key="3">
    <source>
        <dbReference type="ARBA" id="ARBA00023163"/>
    </source>
</evidence>
<dbReference type="InterPro" id="IPR014757">
    <property type="entry name" value="Tscrpt_reg_IclR_C"/>
</dbReference>
<accession>A0ABD5ULX9</accession>
<comment type="caution">
    <text evidence="6">The sequence shown here is derived from an EMBL/GenBank/DDBJ whole genome shotgun (WGS) entry which is preliminary data.</text>
</comment>
<keyword evidence="3" id="KW-0804">Transcription</keyword>
<keyword evidence="1" id="KW-0805">Transcription regulation</keyword>
<dbReference type="PANTHER" id="PTHR30136">
    <property type="entry name" value="HELIX-TURN-HELIX TRANSCRIPTIONAL REGULATOR, ICLR FAMILY"/>
    <property type="match status" value="1"/>
</dbReference>
<protein>
    <submittedName>
        <fullName evidence="6">IclR family transcriptional regulator</fullName>
    </submittedName>
</protein>
<dbReference type="Pfam" id="PF09339">
    <property type="entry name" value="HTH_IclR"/>
    <property type="match status" value="1"/>
</dbReference>
<evidence type="ECO:0000259" key="4">
    <source>
        <dbReference type="PROSITE" id="PS51077"/>
    </source>
</evidence>
<dbReference type="SMART" id="SM00346">
    <property type="entry name" value="HTH_ICLR"/>
    <property type="match status" value="1"/>
</dbReference>
<keyword evidence="2" id="KW-0238">DNA-binding</keyword>
<dbReference type="PANTHER" id="PTHR30136:SF35">
    <property type="entry name" value="HTH-TYPE TRANSCRIPTIONAL REGULATOR RV1719"/>
    <property type="match status" value="1"/>
</dbReference>
<dbReference type="PROSITE" id="PS51078">
    <property type="entry name" value="ICLR_ED"/>
    <property type="match status" value="1"/>
</dbReference>
<dbReference type="InterPro" id="IPR036390">
    <property type="entry name" value="WH_DNA-bd_sf"/>
</dbReference>
<dbReference type="EMBL" id="JBHSXI010000008">
    <property type="protein sequence ID" value="MFC6888748.1"/>
    <property type="molecule type" value="Genomic_DNA"/>
</dbReference>
<dbReference type="InterPro" id="IPR036388">
    <property type="entry name" value="WH-like_DNA-bd_sf"/>
</dbReference>
<dbReference type="InterPro" id="IPR029016">
    <property type="entry name" value="GAF-like_dom_sf"/>
</dbReference>
<evidence type="ECO:0000256" key="2">
    <source>
        <dbReference type="ARBA" id="ARBA00023125"/>
    </source>
</evidence>
<dbReference type="SUPFAM" id="SSF55781">
    <property type="entry name" value="GAF domain-like"/>
    <property type="match status" value="1"/>
</dbReference>
<feature type="domain" description="IclR-ED" evidence="5">
    <location>
        <begin position="61"/>
        <end position="245"/>
    </location>
</feature>
<dbReference type="PROSITE" id="PS51077">
    <property type="entry name" value="HTH_ICLR"/>
    <property type="match status" value="1"/>
</dbReference>
<evidence type="ECO:0000313" key="7">
    <source>
        <dbReference type="Proteomes" id="UP001596333"/>
    </source>
</evidence>
<dbReference type="AlphaFoldDB" id="A0ABD5ULX9"/>
<proteinExistence type="predicted"/>
<dbReference type="Gene3D" id="3.30.450.40">
    <property type="match status" value="1"/>
</dbReference>
<dbReference type="InterPro" id="IPR005471">
    <property type="entry name" value="Tscrpt_reg_IclR_N"/>
</dbReference>
<dbReference type="GO" id="GO:0006355">
    <property type="term" value="P:regulation of DNA-templated transcription"/>
    <property type="evidence" value="ECO:0007669"/>
    <property type="project" value="UniProtKB-ARBA"/>
</dbReference>
<keyword evidence="7" id="KW-1185">Reference proteome</keyword>
<dbReference type="InterPro" id="IPR050707">
    <property type="entry name" value="HTH_MetabolicPath_Reg"/>
</dbReference>
<dbReference type="GO" id="GO:0003677">
    <property type="term" value="F:DNA binding"/>
    <property type="evidence" value="ECO:0007669"/>
    <property type="project" value="UniProtKB-KW"/>
</dbReference>
<sequence length="246" mass="27233">MKSIKRAFKILDTVRIMEGTGASNLSQELDIPRSTAHDYLKVLNELGLLINNDGRYEVSLKFLDYGGDVRKDMDIYPCGWPEVQNLALETGEHANLMIEEFGKGRYIYIAEGKDSAKLDTYTGMEVELHTTALGKAILAHLPKKDAEAIIDSQELPSITSNTITDRDDLFKELRTIRQRGYATDQEERAIGVQCIASPIQGQNGEIFGSIGVSGPASRFSGEQFEDELSSAVQRSANLIELNIANM</sequence>
<feature type="domain" description="HTH iclR-type" evidence="4">
    <location>
        <begin position="1"/>
        <end position="60"/>
    </location>
</feature>
<reference evidence="6 7" key="1">
    <citation type="journal article" date="2019" name="Int. J. Syst. Evol. Microbiol.">
        <title>The Global Catalogue of Microorganisms (GCM) 10K type strain sequencing project: providing services to taxonomists for standard genome sequencing and annotation.</title>
        <authorList>
            <consortium name="The Broad Institute Genomics Platform"/>
            <consortium name="The Broad Institute Genome Sequencing Center for Infectious Disease"/>
            <person name="Wu L."/>
            <person name="Ma J."/>
        </authorList>
    </citation>
    <scope>NUCLEOTIDE SEQUENCE [LARGE SCALE GENOMIC DNA]</scope>
    <source>
        <strain evidence="6 7">Y73</strain>
    </source>
</reference>
<dbReference type="SUPFAM" id="SSF46785">
    <property type="entry name" value="Winged helix' DNA-binding domain"/>
    <property type="match status" value="1"/>
</dbReference>
<evidence type="ECO:0000256" key="1">
    <source>
        <dbReference type="ARBA" id="ARBA00023015"/>
    </source>
</evidence>
<gene>
    <name evidence="6" type="ORF">ACFQEY_06930</name>
</gene>
<name>A0ABD5ULX9_9EURY</name>